<dbReference type="CDD" id="cd07043">
    <property type="entry name" value="STAS_anti-anti-sigma_factors"/>
    <property type="match status" value="1"/>
</dbReference>
<dbReference type="STRING" id="655015.B1812_06750"/>
<keyword evidence="3" id="KW-1185">Reference proteome</keyword>
<dbReference type="Proteomes" id="UP000193978">
    <property type="component" value="Chromosome"/>
</dbReference>
<dbReference type="Gene3D" id="3.30.750.24">
    <property type="entry name" value="STAS domain"/>
    <property type="match status" value="1"/>
</dbReference>
<dbReference type="SUPFAM" id="SSF52091">
    <property type="entry name" value="SpoIIaa-like"/>
    <property type="match status" value="1"/>
</dbReference>
<evidence type="ECO:0000259" key="1">
    <source>
        <dbReference type="PROSITE" id="PS50801"/>
    </source>
</evidence>
<dbReference type="PANTHER" id="PTHR33495">
    <property type="entry name" value="ANTI-SIGMA FACTOR ANTAGONIST TM_1081-RELATED-RELATED"/>
    <property type="match status" value="1"/>
</dbReference>
<dbReference type="InterPro" id="IPR002645">
    <property type="entry name" value="STAS_dom"/>
</dbReference>
<dbReference type="OrthoDB" id="8446738at2"/>
<dbReference type="PROSITE" id="PS50801">
    <property type="entry name" value="STAS"/>
    <property type="match status" value="1"/>
</dbReference>
<name>A0A1W6MT70_9HYPH</name>
<dbReference type="KEGG" id="mbry:B1812_06750"/>
<feature type="domain" description="STAS" evidence="1">
    <location>
        <begin position="2"/>
        <end position="110"/>
    </location>
</feature>
<gene>
    <name evidence="2" type="ORF">B1812_06750</name>
</gene>
<dbReference type="RefSeq" id="WP_085770905.1">
    <property type="nucleotide sequence ID" value="NZ_AP027149.1"/>
</dbReference>
<organism evidence="2 3">
    <name type="scientific">Methylocystis bryophila</name>
    <dbReference type="NCBI Taxonomy" id="655015"/>
    <lineage>
        <taxon>Bacteria</taxon>
        <taxon>Pseudomonadati</taxon>
        <taxon>Pseudomonadota</taxon>
        <taxon>Alphaproteobacteria</taxon>
        <taxon>Hyphomicrobiales</taxon>
        <taxon>Methylocystaceae</taxon>
        <taxon>Methylocystis</taxon>
    </lineage>
</organism>
<evidence type="ECO:0000313" key="2">
    <source>
        <dbReference type="EMBL" id="ARN80823.1"/>
    </source>
</evidence>
<dbReference type="Pfam" id="PF01740">
    <property type="entry name" value="STAS"/>
    <property type="match status" value="1"/>
</dbReference>
<protein>
    <recommendedName>
        <fullName evidence="1">STAS domain-containing protein</fullName>
    </recommendedName>
</protein>
<dbReference type="InterPro" id="IPR036513">
    <property type="entry name" value="STAS_dom_sf"/>
</dbReference>
<sequence length="112" mass="12136">MELTSADIGNEVTKITLSGRLDIDGALKIDEPFMNIVKEKKFLAVDLSDVSFLASLGMRTLVSGAKASWEKGGKMVLLTPQQNVEKGLRAAAIDTIIPIVRDMSEAERVFGL</sequence>
<proteinExistence type="predicted"/>
<dbReference type="PANTHER" id="PTHR33495:SF2">
    <property type="entry name" value="ANTI-SIGMA FACTOR ANTAGONIST TM_1081-RELATED"/>
    <property type="match status" value="1"/>
</dbReference>
<reference evidence="2 3" key="1">
    <citation type="submission" date="2017-02" db="EMBL/GenBank/DDBJ databases">
        <authorList>
            <person name="Peterson S.W."/>
        </authorList>
    </citation>
    <scope>NUCLEOTIDE SEQUENCE [LARGE SCALE GENOMIC DNA]</scope>
    <source>
        <strain evidence="2 3">S285</strain>
    </source>
</reference>
<dbReference type="GO" id="GO:0043856">
    <property type="term" value="F:anti-sigma factor antagonist activity"/>
    <property type="evidence" value="ECO:0007669"/>
    <property type="project" value="TreeGrafter"/>
</dbReference>
<dbReference type="AlphaFoldDB" id="A0A1W6MT70"/>
<dbReference type="EMBL" id="CP019948">
    <property type="protein sequence ID" value="ARN80823.1"/>
    <property type="molecule type" value="Genomic_DNA"/>
</dbReference>
<evidence type="ECO:0000313" key="3">
    <source>
        <dbReference type="Proteomes" id="UP000193978"/>
    </source>
</evidence>
<accession>A0A1W6MT70</accession>